<evidence type="ECO:0000313" key="1">
    <source>
        <dbReference type="EMBL" id="OOZ34765.1"/>
    </source>
</evidence>
<dbReference type="Proteomes" id="UP000190896">
    <property type="component" value="Unassembled WGS sequence"/>
</dbReference>
<name>A0A1T2KPJ9_9GAMM</name>
<comment type="caution">
    <text evidence="1">The sequence shown here is derived from an EMBL/GenBank/DDBJ whole genome shotgun (WGS) entry which is preliminary data.</text>
</comment>
<dbReference type="RefSeq" id="WP_078488217.1">
    <property type="nucleotide sequence ID" value="NZ_MPRJ01000103.1"/>
</dbReference>
<organism evidence="1 2">
    <name type="scientific">Solemya velesiana gill symbiont</name>
    <dbReference type="NCBI Taxonomy" id="1918948"/>
    <lineage>
        <taxon>Bacteria</taxon>
        <taxon>Pseudomonadati</taxon>
        <taxon>Pseudomonadota</taxon>
        <taxon>Gammaproteobacteria</taxon>
        <taxon>sulfur-oxidizing symbionts</taxon>
    </lineage>
</organism>
<dbReference type="EMBL" id="MPRJ01000103">
    <property type="protein sequence ID" value="OOZ34765.1"/>
    <property type="molecule type" value="Genomic_DNA"/>
</dbReference>
<evidence type="ECO:0000313" key="2">
    <source>
        <dbReference type="Proteomes" id="UP000190896"/>
    </source>
</evidence>
<dbReference type="AlphaFoldDB" id="A0A1T2KPJ9"/>
<dbReference type="InterPro" id="IPR021457">
    <property type="entry name" value="DUF3108"/>
</dbReference>
<proteinExistence type="predicted"/>
<reference evidence="1 2" key="1">
    <citation type="submission" date="2016-11" db="EMBL/GenBank/DDBJ databases">
        <title>Mixed transmission modes and dynamic genome evolution in an obligate animal-bacterial symbiosis.</title>
        <authorList>
            <person name="Russell S.L."/>
            <person name="Corbett-Detig R.B."/>
            <person name="Cavanaugh C.M."/>
        </authorList>
    </citation>
    <scope>NUCLEOTIDE SEQUENCE [LARGE SCALE GENOMIC DNA]</scope>
    <source>
        <strain evidence="1">Se-Cadez</strain>
    </source>
</reference>
<accession>A0A1T2KPJ9</accession>
<keyword evidence="2" id="KW-1185">Reference proteome</keyword>
<protein>
    <recommendedName>
        <fullName evidence="3">DUF3108 domain-containing protein</fullName>
    </recommendedName>
</protein>
<gene>
    <name evidence="1" type="ORF">BOW51_11880</name>
</gene>
<dbReference type="Pfam" id="PF11306">
    <property type="entry name" value="DUF3108"/>
    <property type="match status" value="1"/>
</dbReference>
<evidence type="ECO:0008006" key="3">
    <source>
        <dbReference type="Google" id="ProtNLM"/>
    </source>
</evidence>
<sequence>MSAHRQILNMLIAGVMLLGSNPLWSNPETVLTPFSAEYHLSRDNMAVGKVIITLELDQSGLYRYRAYTVATGLASLFRDDQITEQSQGTIENGAVIPDNYLYHHRRRENPRKVTVDFNWRTGNVTNHSSGKRWTMTIPTGTQDKFSQQLALMIAMAKEKSRVDFKVADGGRLKSYRFSADGREPVETGTGTITALKVKRKKDNRPSDSTIWLAPDLNYLPVKITKQKKDEQVIMLLQSVSWN</sequence>
<dbReference type="OrthoDB" id="6007799at2"/>